<dbReference type="RefSeq" id="WP_379715289.1">
    <property type="nucleotide sequence ID" value="NZ_JBHTBS010000012.1"/>
</dbReference>
<dbReference type="Proteomes" id="UP001596472">
    <property type="component" value="Unassembled WGS sequence"/>
</dbReference>
<proteinExistence type="predicted"/>
<sequence length="270" mass="28870">MKKILSLMVMMMAMALTSCIEHHVVILLNKDGSGTITEETSFGGQAVAMMEQMAAMGGEAAGDPLGDMVDEAKAKEKAASMGEGVTLSKVEKIDEGGRKGGRVVYAFKDINKVKYQFGDAVSEMGDEMKPPGAEDEKAPEEVPMTFVYKDNVLKLANPGAGKDAAAGSDEEAGEELDETGLEMAKQMMGDMKMSIKLELPGGIAETNASHVDGNTITFMEMEMGKLLEDPEKFKAFSKAKPETPAAMQEALKGVEGVKIETKEEVNVTLK</sequence>
<organism evidence="2 3">
    <name type="scientific">Haloferula chungangensis</name>
    <dbReference type="NCBI Taxonomy" id="1048331"/>
    <lineage>
        <taxon>Bacteria</taxon>
        <taxon>Pseudomonadati</taxon>
        <taxon>Verrucomicrobiota</taxon>
        <taxon>Verrucomicrobiia</taxon>
        <taxon>Verrucomicrobiales</taxon>
        <taxon>Verrucomicrobiaceae</taxon>
        <taxon>Haloferula</taxon>
    </lineage>
</organism>
<evidence type="ECO:0008006" key="4">
    <source>
        <dbReference type="Google" id="ProtNLM"/>
    </source>
</evidence>
<feature type="signal peptide" evidence="1">
    <location>
        <begin position="1"/>
        <end position="20"/>
    </location>
</feature>
<dbReference type="EMBL" id="JBHTBS010000012">
    <property type="protein sequence ID" value="MFC7339113.1"/>
    <property type="molecule type" value="Genomic_DNA"/>
</dbReference>
<name>A0ABW2LBS1_9BACT</name>
<keyword evidence="1" id="KW-0732">Signal</keyword>
<protein>
    <recommendedName>
        <fullName evidence="4">Lipoprotein</fullName>
    </recommendedName>
</protein>
<evidence type="ECO:0000313" key="2">
    <source>
        <dbReference type="EMBL" id="MFC7339113.1"/>
    </source>
</evidence>
<dbReference type="PROSITE" id="PS51257">
    <property type="entry name" value="PROKAR_LIPOPROTEIN"/>
    <property type="match status" value="1"/>
</dbReference>
<gene>
    <name evidence="2" type="ORF">ACFQY0_18110</name>
</gene>
<evidence type="ECO:0000313" key="3">
    <source>
        <dbReference type="Proteomes" id="UP001596472"/>
    </source>
</evidence>
<feature type="chain" id="PRO_5045142849" description="Lipoprotein" evidence="1">
    <location>
        <begin position="21"/>
        <end position="270"/>
    </location>
</feature>
<evidence type="ECO:0000256" key="1">
    <source>
        <dbReference type="SAM" id="SignalP"/>
    </source>
</evidence>
<accession>A0ABW2LBS1</accession>
<reference evidence="3" key="1">
    <citation type="journal article" date="2019" name="Int. J. Syst. Evol. Microbiol.">
        <title>The Global Catalogue of Microorganisms (GCM) 10K type strain sequencing project: providing services to taxonomists for standard genome sequencing and annotation.</title>
        <authorList>
            <consortium name="The Broad Institute Genomics Platform"/>
            <consortium name="The Broad Institute Genome Sequencing Center for Infectious Disease"/>
            <person name="Wu L."/>
            <person name="Ma J."/>
        </authorList>
    </citation>
    <scope>NUCLEOTIDE SEQUENCE [LARGE SCALE GENOMIC DNA]</scope>
    <source>
        <strain evidence="3">CGMCC 4.1467</strain>
    </source>
</reference>
<comment type="caution">
    <text evidence="2">The sequence shown here is derived from an EMBL/GenBank/DDBJ whole genome shotgun (WGS) entry which is preliminary data.</text>
</comment>
<keyword evidence="3" id="KW-1185">Reference proteome</keyword>